<evidence type="ECO:0000256" key="5">
    <source>
        <dbReference type="PROSITE-ProRule" id="PRU01248"/>
    </source>
</evidence>
<keyword evidence="4" id="KW-0233">DNA recombination</keyword>
<dbReference type="GO" id="GO:0003677">
    <property type="term" value="F:DNA binding"/>
    <property type="evidence" value="ECO:0007669"/>
    <property type="project" value="UniProtKB-UniRule"/>
</dbReference>
<comment type="similarity">
    <text evidence="1">Belongs to the 'phage' integrase family.</text>
</comment>
<protein>
    <submittedName>
        <fullName evidence="8">Integrase</fullName>
    </submittedName>
</protein>
<reference evidence="8 9" key="1">
    <citation type="journal article" date="2017" name="Eur. J. Clin. Microbiol. Infect. Dis.">
        <title>Uncommonly isolated clinical Pseudomonas: identification and phylogenetic assignation.</title>
        <authorList>
            <person name="Mulet M."/>
            <person name="Gomila M."/>
            <person name="Ramirez A."/>
            <person name="Cardew S."/>
            <person name="Moore E.R."/>
            <person name="Lalucat J."/>
            <person name="Garcia-Valdes E."/>
        </authorList>
    </citation>
    <scope>NUCLEOTIDE SEQUENCE [LARGE SCALE GENOMIC DNA]</scope>
    <source>
        <strain evidence="8 9">SD129</strain>
    </source>
</reference>
<dbReference type="PROSITE" id="PS51898">
    <property type="entry name" value="TYR_RECOMBINASE"/>
    <property type="match status" value="1"/>
</dbReference>
<dbReference type="Gene3D" id="1.10.150.130">
    <property type="match status" value="1"/>
</dbReference>
<dbReference type="PANTHER" id="PTHR30629">
    <property type="entry name" value="PROPHAGE INTEGRASE"/>
    <property type="match status" value="1"/>
</dbReference>
<dbReference type="InterPro" id="IPR002104">
    <property type="entry name" value="Integrase_catalytic"/>
</dbReference>
<dbReference type="PROSITE" id="PS51900">
    <property type="entry name" value="CB"/>
    <property type="match status" value="1"/>
</dbReference>
<feature type="domain" description="Tyr recombinase" evidence="6">
    <location>
        <begin position="299"/>
        <end position="486"/>
    </location>
</feature>
<dbReference type="Gene3D" id="1.10.443.10">
    <property type="entry name" value="Intergrase catalytic core"/>
    <property type="match status" value="1"/>
</dbReference>
<evidence type="ECO:0000256" key="3">
    <source>
        <dbReference type="ARBA" id="ARBA00023125"/>
    </source>
</evidence>
<dbReference type="InterPro" id="IPR011010">
    <property type="entry name" value="DNA_brk_join_enz"/>
</dbReference>
<dbReference type="GO" id="GO:0015074">
    <property type="term" value="P:DNA integration"/>
    <property type="evidence" value="ECO:0007669"/>
    <property type="project" value="UniProtKB-KW"/>
</dbReference>
<dbReference type="PANTHER" id="PTHR30629:SF2">
    <property type="entry name" value="PROPHAGE INTEGRASE INTS-RELATED"/>
    <property type="match status" value="1"/>
</dbReference>
<dbReference type="EMBL" id="QLAG01000026">
    <property type="protein sequence ID" value="TLX62146.1"/>
    <property type="molecule type" value="Genomic_DNA"/>
</dbReference>
<evidence type="ECO:0000256" key="1">
    <source>
        <dbReference type="ARBA" id="ARBA00008857"/>
    </source>
</evidence>
<dbReference type="InterPro" id="IPR010998">
    <property type="entry name" value="Integrase_recombinase_N"/>
</dbReference>
<evidence type="ECO:0000313" key="9">
    <source>
        <dbReference type="Proteomes" id="UP000306753"/>
    </source>
</evidence>
<gene>
    <name evidence="8" type="ORF">DN820_17600</name>
</gene>
<proteinExistence type="inferred from homology"/>
<dbReference type="Proteomes" id="UP000306753">
    <property type="component" value="Unassembled WGS sequence"/>
</dbReference>
<evidence type="ECO:0000259" key="6">
    <source>
        <dbReference type="PROSITE" id="PS51898"/>
    </source>
</evidence>
<dbReference type="Pfam" id="PF00589">
    <property type="entry name" value="Phage_integrase"/>
    <property type="match status" value="1"/>
</dbReference>
<dbReference type="SUPFAM" id="SSF56349">
    <property type="entry name" value="DNA breaking-rejoining enzymes"/>
    <property type="match status" value="1"/>
</dbReference>
<dbReference type="AlphaFoldDB" id="A0A5R9QAJ0"/>
<name>A0A5R9QAJ0_9GAMM</name>
<evidence type="ECO:0000259" key="7">
    <source>
        <dbReference type="PROSITE" id="PS51900"/>
    </source>
</evidence>
<dbReference type="InterPro" id="IPR050808">
    <property type="entry name" value="Phage_Integrase"/>
</dbReference>
<keyword evidence="3 5" id="KW-0238">DNA-binding</keyword>
<sequence>MDTQDTTPTVKCLLETPLAKPWHYRRAGVYYLRVRPLGLKGSCTVSLRSSDRPTAMTSSKQLLSTLRAFHLDKPDATWEELRDHLRTTAEGLLACPTEWDLLDTMGLVHSETREHLHIIARTGSLTPPQAKAVEVGRRILWEAERRLEGHPKGLADIIDELNHDESNDRVKQASVSLSVSPPQDTTAAIKEPEPLSWEGLSDSYMAEHAVNVKVSTLSTLRTQHTVIGRAFAAVGIADLSKHKREDLIAVRSHLLEARAPSTVNVLLATLTTVLKWAEANDLIKKAYTAKLKLTKATMSKREGLTESQVAQAMEHVNGLPVTSWQRWGLSLLAITGARVGEVARLTKDDIRQIDGYWCIDINENGPGKSLKNRYSARLVPLTDGAFGFDLTAFLEAVNAGALPSDNGVNAMNASRGLGALLKEALKGDRMDNQTLHSLRHSMASRLQSKGTPLPFTQAILGHASGSISYDAYGGGIPIKALAEVLCGVYAS</sequence>
<evidence type="ECO:0000313" key="8">
    <source>
        <dbReference type="EMBL" id="TLX62146.1"/>
    </source>
</evidence>
<evidence type="ECO:0000256" key="2">
    <source>
        <dbReference type="ARBA" id="ARBA00022908"/>
    </source>
</evidence>
<evidence type="ECO:0000256" key="4">
    <source>
        <dbReference type="ARBA" id="ARBA00023172"/>
    </source>
</evidence>
<feature type="domain" description="Core-binding (CB)" evidence="7">
    <location>
        <begin position="195"/>
        <end position="278"/>
    </location>
</feature>
<dbReference type="GO" id="GO:0006310">
    <property type="term" value="P:DNA recombination"/>
    <property type="evidence" value="ECO:0007669"/>
    <property type="project" value="UniProtKB-KW"/>
</dbReference>
<keyword evidence="2" id="KW-0229">DNA integration</keyword>
<dbReference type="InterPro" id="IPR013762">
    <property type="entry name" value="Integrase-like_cat_sf"/>
</dbReference>
<dbReference type="InterPro" id="IPR044068">
    <property type="entry name" value="CB"/>
</dbReference>
<comment type="caution">
    <text evidence="8">The sequence shown here is derived from an EMBL/GenBank/DDBJ whole genome shotgun (WGS) entry which is preliminary data.</text>
</comment>
<organism evidence="8 9">
    <name type="scientific">Stutzerimonas nosocomialis</name>
    <dbReference type="NCBI Taxonomy" id="1056496"/>
    <lineage>
        <taxon>Bacteria</taxon>
        <taxon>Pseudomonadati</taxon>
        <taxon>Pseudomonadota</taxon>
        <taxon>Gammaproteobacteria</taxon>
        <taxon>Pseudomonadales</taxon>
        <taxon>Pseudomonadaceae</taxon>
        <taxon>Stutzerimonas</taxon>
    </lineage>
</organism>
<accession>A0A5R9QAJ0</accession>
<keyword evidence="9" id="KW-1185">Reference proteome</keyword>